<dbReference type="EC" id="3.4.11.18" evidence="11"/>
<evidence type="ECO:0000256" key="8">
    <source>
        <dbReference type="ARBA" id="ARBA00022833"/>
    </source>
</evidence>
<feature type="domain" description="C6H2-type" evidence="12">
    <location>
        <begin position="38"/>
        <end position="91"/>
    </location>
</feature>
<dbReference type="GO" id="GO:0008270">
    <property type="term" value="F:zinc ion binding"/>
    <property type="evidence" value="ECO:0007669"/>
    <property type="project" value="UniProtKB-KW"/>
</dbReference>
<evidence type="ECO:0000313" key="13">
    <source>
        <dbReference type="EMBL" id="VDN55942.1"/>
    </source>
</evidence>
<dbReference type="STRING" id="318479.A0A0N4U461"/>
<dbReference type="PANTHER" id="PTHR43330">
    <property type="entry name" value="METHIONINE AMINOPEPTIDASE"/>
    <property type="match status" value="1"/>
</dbReference>
<evidence type="ECO:0000256" key="2">
    <source>
        <dbReference type="ARBA" id="ARBA00022438"/>
    </source>
</evidence>
<organism evidence="14 16">
    <name type="scientific">Dracunculus medinensis</name>
    <name type="common">Guinea worm</name>
    <dbReference type="NCBI Taxonomy" id="318479"/>
    <lineage>
        <taxon>Eukaryota</taxon>
        <taxon>Metazoa</taxon>
        <taxon>Ecdysozoa</taxon>
        <taxon>Nematoda</taxon>
        <taxon>Chromadorea</taxon>
        <taxon>Rhabditida</taxon>
        <taxon>Spirurina</taxon>
        <taxon>Dracunculoidea</taxon>
        <taxon>Dracunculidae</taxon>
        <taxon>Dracunculus</taxon>
    </lineage>
</organism>
<protein>
    <recommendedName>
        <fullName evidence="11">Methionine aminopeptidase</fullName>
        <ecNumber evidence="11">3.4.11.18</ecNumber>
    </recommendedName>
</protein>
<dbReference type="AlphaFoldDB" id="A0A0N4U461"/>
<comment type="cofactor">
    <cofactor evidence="9">
        <name>Zn(2+)</name>
        <dbReference type="ChEBI" id="CHEBI:29105"/>
    </cofactor>
    <cofactor evidence="9">
        <name>Co(2+)</name>
        <dbReference type="ChEBI" id="CHEBI:48828"/>
    </cofactor>
    <cofactor evidence="9">
        <name>Mn(2+)</name>
        <dbReference type="ChEBI" id="CHEBI:29035"/>
    </cofactor>
    <cofactor evidence="9">
        <name>Fe(2+)</name>
        <dbReference type="ChEBI" id="CHEBI:29033"/>
    </cofactor>
    <text evidence="9">Binds 2 divalent metal cations per subunit. Has a high-affinity and a low affinity metal-binding site. The true nature of the physiological cofactor is under debate. The enzyme is active with zinc, cobalt, manganese or divalent iron ions. Has high activity with zinc; zinc cofactor is transferred into the active site region by the ZNG1 zinc chaperone.</text>
</comment>
<evidence type="ECO:0000313" key="16">
    <source>
        <dbReference type="WBParaSite" id="DME_0000155501-mRNA-1"/>
    </source>
</evidence>
<dbReference type="GO" id="GO:0070006">
    <property type="term" value="F:metalloaminopeptidase activity"/>
    <property type="evidence" value="ECO:0007669"/>
    <property type="project" value="UniProtKB-UniRule"/>
</dbReference>
<evidence type="ECO:0000256" key="7">
    <source>
        <dbReference type="ARBA" id="ARBA00022801"/>
    </source>
</evidence>
<dbReference type="GO" id="GO:0006508">
    <property type="term" value="P:proteolysis"/>
    <property type="evidence" value="ECO:0007669"/>
    <property type="project" value="UniProtKB-KW"/>
</dbReference>
<feature type="binding site" evidence="9">
    <location>
        <position position="376"/>
    </location>
    <ligand>
        <name>Zn(2+)</name>
        <dbReference type="ChEBI" id="CHEBI:29105"/>
        <label>3</label>
    </ligand>
</feature>
<feature type="binding site" evidence="9">
    <location>
        <position position="376"/>
    </location>
    <ligand>
        <name>Zn(2+)</name>
        <dbReference type="ChEBI" id="CHEBI:29105"/>
        <label>4</label>
        <note>catalytic</note>
    </ligand>
</feature>
<evidence type="ECO:0000256" key="1">
    <source>
        <dbReference type="ARBA" id="ARBA00004496"/>
    </source>
</evidence>
<keyword evidence="2 9" id="KW-0031">Aminopeptidase</keyword>
<dbReference type="Pfam" id="PF15801">
    <property type="entry name" value="zf-C6H2"/>
    <property type="match status" value="1"/>
</dbReference>
<dbReference type="PRINTS" id="PR00599">
    <property type="entry name" value="MAPEPTIDASE"/>
</dbReference>
<evidence type="ECO:0000256" key="9">
    <source>
        <dbReference type="HAMAP-Rule" id="MF_03174"/>
    </source>
</evidence>
<feature type="binding site" evidence="9">
    <location>
        <position position="248"/>
    </location>
    <ligand>
        <name>Zn(2+)</name>
        <dbReference type="ChEBI" id="CHEBI:29105"/>
        <label>4</label>
        <note>catalytic</note>
    </ligand>
</feature>
<evidence type="ECO:0000256" key="4">
    <source>
        <dbReference type="ARBA" id="ARBA00022670"/>
    </source>
</evidence>
<comment type="cofactor">
    <cofactor evidence="11">
        <name>Co(2+)</name>
        <dbReference type="ChEBI" id="CHEBI:48828"/>
    </cofactor>
    <cofactor evidence="11">
        <name>Zn(2+)</name>
        <dbReference type="ChEBI" id="CHEBI:29105"/>
    </cofactor>
    <cofactor evidence="11">
        <name>Mn(2+)</name>
        <dbReference type="ChEBI" id="CHEBI:29035"/>
    </cofactor>
    <cofactor evidence="11">
        <name>Fe(2+)</name>
        <dbReference type="ChEBI" id="CHEBI:29033"/>
    </cofactor>
    <text evidence="11">Binds 2 divalent metal cations per subunit. Has a high-affinity and a low affinity metal-binding site. The true nature of the physiological cofactor is under debate. The enzyme is active with cobalt, zinc, manganese or divalent iron ions.</text>
</comment>
<comment type="subcellular location">
    <subcellularLocation>
        <location evidence="1 9">Cytoplasm</location>
    </subcellularLocation>
</comment>
<dbReference type="InterPro" id="IPR001714">
    <property type="entry name" value="Pept_M24_MAP"/>
</dbReference>
<keyword evidence="15" id="KW-1185">Reference proteome</keyword>
<feature type="binding site" evidence="9">
    <location>
        <position position="312"/>
    </location>
    <ligand>
        <name>Zn(2+)</name>
        <dbReference type="ChEBI" id="CHEBI:29105"/>
        <label>4</label>
        <note>catalytic</note>
    </ligand>
</feature>
<dbReference type="InterPro" id="IPR000994">
    <property type="entry name" value="Pept_M24"/>
</dbReference>
<keyword evidence="4 9" id="KW-0645">Protease</keyword>
<dbReference type="Proteomes" id="UP000274756">
    <property type="component" value="Unassembled WGS sequence"/>
</dbReference>
<evidence type="ECO:0000256" key="10">
    <source>
        <dbReference type="PROSITE-ProRule" id="PRU01357"/>
    </source>
</evidence>
<keyword evidence="8" id="KW-0862">Zinc</keyword>
<reference evidence="13 15" key="2">
    <citation type="submission" date="2018-11" db="EMBL/GenBank/DDBJ databases">
        <authorList>
            <consortium name="Pathogen Informatics"/>
        </authorList>
    </citation>
    <scope>NUCLEOTIDE SEQUENCE [LARGE SCALE GENOMIC DNA]</scope>
</reference>
<dbReference type="PANTHER" id="PTHR43330:SF7">
    <property type="entry name" value="METHIONINE AMINOPEPTIDASE 1"/>
    <property type="match status" value="1"/>
</dbReference>
<dbReference type="EMBL" id="UYYG01001153">
    <property type="protein sequence ID" value="VDN55942.1"/>
    <property type="molecule type" value="Genomic_DNA"/>
</dbReference>
<evidence type="ECO:0000256" key="11">
    <source>
        <dbReference type="RuleBase" id="RU003653"/>
    </source>
</evidence>
<name>A0A0N4U461_DRAME</name>
<feature type="binding site" evidence="9">
    <location>
        <position position="345"/>
    </location>
    <ligand>
        <name>Zn(2+)</name>
        <dbReference type="ChEBI" id="CHEBI:29105"/>
        <label>4</label>
        <note>catalytic</note>
    </ligand>
</feature>
<dbReference type="GO" id="GO:0005829">
    <property type="term" value="C:cytosol"/>
    <property type="evidence" value="ECO:0007669"/>
    <property type="project" value="TreeGrafter"/>
</dbReference>
<keyword evidence="3 9" id="KW-0963">Cytoplasm</keyword>
<comment type="function">
    <text evidence="9 11">Cotranslationally removes the N-terminal methionine from nascent proteins. The N-terminal methionine is often cleaved when the second residue in the primary sequence is small and uncharged (Met-Ala-, Cys, Gly, Pro, Ser, Thr, or Val).</text>
</comment>
<gene>
    <name evidence="13" type="ORF">DME_LOCUS5915</name>
</gene>
<dbReference type="Pfam" id="PF00557">
    <property type="entry name" value="Peptidase_M24"/>
    <property type="match status" value="1"/>
</dbReference>
<dbReference type="FunFam" id="3.90.230.10:FF:000010">
    <property type="entry name" value="Methionine aminopeptidase"/>
    <property type="match status" value="1"/>
</dbReference>
<keyword evidence="6 10" id="KW-0863">Zinc-finger</keyword>
<evidence type="ECO:0000313" key="14">
    <source>
        <dbReference type="Proteomes" id="UP000038040"/>
    </source>
</evidence>
<dbReference type="PROSITE" id="PS00680">
    <property type="entry name" value="MAP_1"/>
    <property type="match status" value="1"/>
</dbReference>
<sequence>MLINRFNLQNMRKECLKNRFICSLVYKSKMQTDKMIFDMKCSSIGCTNTAKLKCPTCLKLALKDSFFCSQECFKSNWSTHKIIHSTTTNISGYNPWPNYRFTGILRPAIVTPTRIVPEKIARPDYALHPEGISYEERAARKIIEPKVLNDEEIENMRVVCKLAREVLDEAAHICAPGVTTDEIDRVVHEACIERDCYPSPLGYYRFPKSVCTSVNEVICHGIPDMRPLVNGDICNVDVTVYHRGFHGDLNETFLIGDKVDEESRKLVRVTYECLQEAIKIVRQGTKFRDIGNIIQKHANSNGFSVVKTYCGHGIHRLFHTAPNVPHYSKNKAVGVMKAGNTFTIEPMINAGSYNDDRWPDSWTAVTADGKRSAQFEQTLLVTKTGCEVLTARSTGRPWFIDQLEKNYG</sequence>
<keyword evidence="5 9" id="KW-0479">Metal-binding</keyword>
<evidence type="ECO:0000259" key="12">
    <source>
        <dbReference type="PROSITE" id="PS52013"/>
    </source>
</evidence>
<dbReference type="InterPro" id="IPR036005">
    <property type="entry name" value="Creatinase/aminopeptidase-like"/>
</dbReference>
<reference evidence="16" key="1">
    <citation type="submission" date="2016-04" db="UniProtKB">
        <authorList>
            <consortium name="WormBaseParasite"/>
        </authorList>
    </citation>
    <scope>IDENTIFICATION</scope>
</reference>
<dbReference type="HAMAP" id="MF_01974">
    <property type="entry name" value="MetAP_1"/>
    <property type="match status" value="1"/>
</dbReference>
<evidence type="ECO:0000256" key="5">
    <source>
        <dbReference type="ARBA" id="ARBA00022723"/>
    </source>
</evidence>
<dbReference type="OrthoDB" id="3209743at2759"/>
<feature type="binding site" evidence="9">
    <location>
        <position position="319"/>
    </location>
    <ligand>
        <name>a protein</name>
        <dbReference type="ChEBI" id="CHEBI:16541"/>
    </ligand>
    <ligandPart>
        <name>N-terminal L-methionine residue</name>
        <dbReference type="ChEBI" id="CHEBI:64731"/>
    </ligandPart>
</feature>
<accession>A0A0N4U461</accession>
<evidence type="ECO:0000256" key="3">
    <source>
        <dbReference type="ARBA" id="ARBA00022490"/>
    </source>
</evidence>
<dbReference type="Proteomes" id="UP000038040">
    <property type="component" value="Unplaced"/>
</dbReference>
<dbReference type="InterPro" id="IPR002467">
    <property type="entry name" value="Pept_M24A_MAP1"/>
</dbReference>
<proteinExistence type="inferred from homology"/>
<dbReference type="NCBIfam" id="TIGR00500">
    <property type="entry name" value="met_pdase_I"/>
    <property type="match status" value="1"/>
</dbReference>
<dbReference type="Gene3D" id="3.90.230.10">
    <property type="entry name" value="Creatinase/methionine aminopeptidase superfamily"/>
    <property type="match status" value="1"/>
</dbReference>
<feature type="binding site" evidence="9">
    <location>
        <position position="237"/>
    </location>
    <ligand>
        <name>Zn(2+)</name>
        <dbReference type="ChEBI" id="CHEBI:29105"/>
        <label>3</label>
    </ligand>
</feature>
<dbReference type="SUPFAM" id="SSF55920">
    <property type="entry name" value="Creatinase/aminopeptidase"/>
    <property type="match status" value="1"/>
</dbReference>
<evidence type="ECO:0000313" key="15">
    <source>
        <dbReference type="Proteomes" id="UP000274756"/>
    </source>
</evidence>
<dbReference type="WBParaSite" id="DME_0000155501-mRNA-1">
    <property type="protein sequence ID" value="DME_0000155501-mRNA-1"/>
    <property type="gene ID" value="DME_0000155501"/>
</dbReference>
<feature type="binding site" evidence="9">
    <location>
        <position position="248"/>
    </location>
    <ligand>
        <name>Zn(2+)</name>
        <dbReference type="ChEBI" id="CHEBI:29105"/>
        <label>3</label>
    </ligand>
</feature>
<dbReference type="CDD" id="cd01086">
    <property type="entry name" value="MetAP1"/>
    <property type="match status" value="1"/>
</dbReference>
<dbReference type="PROSITE" id="PS52013">
    <property type="entry name" value="ZF_C6H2"/>
    <property type="match status" value="1"/>
</dbReference>
<feature type="binding site" evidence="9">
    <location>
        <position position="220"/>
    </location>
    <ligand>
        <name>a protein</name>
        <dbReference type="ChEBI" id="CHEBI:16541"/>
    </ligand>
    <ligandPart>
        <name>N-terminal L-methionine residue</name>
        <dbReference type="ChEBI" id="CHEBI:64731"/>
    </ligandPart>
</feature>
<comment type="subunit">
    <text evidence="9">Associates with the 60S ribosomal subunit of the 80S translational complex.</text>
</comment>
<dbReference type="InterPro" id="IPR031615">
    <property type="entry name" value="Zfn-C6H2"/>
</dbReference>
<keyword evidence="7 9" id="KW-0378">Hydrolase</keyword>
<dbReference type="GO" id="GO:0004239">
    <property type="term" value="F:initiator methionyl aminopeptidase activity"/>
    <property type="evidence" value="ECO:0007669"/>
    <property type="project" value="UniProtKB-UniRule"/>
</dbReference>
<comment type="similarity">
    <text evidence="9 10">Belongs to the peptidase M24A family. Methionine aminopeptidase type 1 subfamily.</text>
</comment>
<evidence type="ECO:0000256" key="6">
    <source>
        <dbReference type="ARBA" id="ARBA00022771"/>
    </source>
</evidence>
<comment type="catalytic activity">
    <reaction evidence="9 11">
        <text>Release of N-terminal amino acids, preferentially methionine, from peptides and arylamides.</text>
        <dbReference type="EC" id="3.4.11.18"/>
    </reaction>
</comment>